<dbReference type="PROSITE" id="PS51077">
    <property type="entry name" value="HTH_ICLR"/>
    <property type="match status" value="1"/>
</dbReference>
<protein>
    <submittedName>
        <fullName evidence="6">Helix-turn-helix domain-containing protein</fullName>
    </submittedName>
</protein>
<dbReference type="Gene3D" id="3.30.450.40">
    <property type="match status" value="1"/>
</dbReference>
<evidence type="ECO:0000256" key="2">
    <source>
        <dbReference type="ARBA" id="ARBA00023125"/>
    </source>
</evidence>
<dbReference type="Gene3D" id="1.10.10.10">
    <property type="entry name" value="Winged helix-like DNA-binding domain superfamily/Winged helix DNA-binding domain"/>
    <property type="match status" value="1"/>
</dbReference>
<gene>
    <name evidence="6" type="ORF">HHL11_10350</name>
</gene>
<feature type="domain" description="HTH iclR-type" evidence="4">
    <location>
        <begin position="13"/>
        <end position="73"/>
    </location>
</feature>
<dbReference type="InterPro" id="IPR029016">
    <property type="entry name" value="GAF-like_dom_sf"/>
</dbReference>
<keyword evidence="2" id="KW-0238">DNA-binding</keyword>
<dbReference type="InterPro" id="IPR005471">
    <property type="entry name" value="Tscrpt_reg_IclR_N"/>
</dbReference>
<dbReference type="InterPro" id="IPR036388">
    <property type="entry name" value="WH-like_DNA-bd_sf"/>
</dbReference>
<dbReference type="InterPro" id="IPR050707">
    <property type="entry name" value="HTH_MetabolicPath_Reg"/>
</dbReference>
<organism evidence="6 7">
    <name type="scientific">Ramlibacter agri</name>
    <dbReference type="NCBI Taxonomy" id="2728837"/>
    <lineage>
        <taxon>Bacteria</taxon>
        <taxon>Pseudomonadati</taxon>
        <taxon>Pseudomonadota</taxon>
        <taxon>Betaproteobacteria</taxon>
        <taxon>Burkholderiales</taxon>
        <taxon>Comamonadaceae</taxon>
        <taxon>Ramlibacter</taxon>
    </lineage>
</organism>
<evidence type="ECO:0000259" key="5">
    <source>
        <dbReference type="PROSITE" id="PS51078"/>
    </source>
</evidence>
<dbReference type="AlphaFoldDB" id="A0A848H3L6"/>
<dbReference type="InterPro" id="IPR014757">
    <property type="entry name" value="Tscrpt_reg_IclR_C"/>
</dbReference>
<name>A0A848H3L6_9BURK</name>
<dbReference type="RefSeq" id="WP_169418306.1">
    <property type="nucleotide sequence ID" value="NZ_JABBFX010000001.1"/>
</dbReference>
<evidence type="ECO:0000256" key="3">
    <source>
        <dbReference type="ARBA" id="ARBA00023163"/>
    </source>
</evidence>
<evidence type="ECO:0000259" key="4">
    <source>
        <dbReference type="PROSITE" id="PS51077"/>
    </source>
</evidence>
<proteinExistence type="predicted"/>
<comment type="caution">
    <text evidence="6">The sequence shown here is derived from an EMBL/GenBank/DDBJ whole genome shotgun (WGS) entry which is preliminary data.</text>
</comment>
<dbReference type="GO" id="GO:0045892">
    <property type="term" value="P:negative regulation of DNA-templated transcription"/>
    <property type="evidence" value="ECO:0007669"/>
    <property type="project" value="TreeGrafter"/>
</dbReference>
<keyword evidence="1" id="KW-0805">Transcription regulation</keyword>
<dbReference type="PANTHER" id="PTHR30136">
    <property type="entry name" value="HELIX-TURN-HELIX TRANSCRIPTIONAL REGULATOR, ICLR FAMILY"/>
    <property type="match status" value="1"/>
</dbReference>
<sequence>MEATAEVDKSLLIEGLGKGLRVIECFSDSHPRLTASETARLAGLTRTAARRYLMSLVHYGYAATDGKHYWLLPAILRLGRSYLEAARLPRLVQPFMQRLSMQTGETANLSVLDGRDVVYLTRSNSPRIVSIGFHPGARVPAHVVSPGFAILSTFSEERLAAWFADAEFGQFTPETITDPQLLRDCVERARRLGYWLADQYADIGLRGLAVPLKDRQGRCVGALSITFQAQVYPGDGSLVKLLPGLQEVAQLLRGVI</sequence>
<dbReference type="GO" id="GO:0003700">
    <property type="term" value="F:DNA-binding transcription factor activity"/>
    <property type="evidence" value="ECO:0007669"/>
    <property type="project" value="TreeGrafter"/>
</dbReference>
<dbReference type="Pfam" id="PF01614">
    <property type="entry name" value="IclR_C"/>
    <property type="match status" value="1"/>
</dbReference>
<dbReference type="SMART" id="SM00346">
    <property type="entry name" value="HTH_ICLR"/>
    <property type="match status" value="1"/>
</dbReference>
<evidence type="ECO:0000313" key="7">
    <source>
        <dbReference type="Proteomes" id="UP000541185"/>
    </source>
</evidence>
<dbReference type="Pfam" id="PF09339">
    <property type="entry name" value="HTH_IclR"/>
    <property type="match status" value="1"/>
</dbReference>
<evidence type="ECO:0000313" key="6">
    <source>
        <dbReference type="EMBL" id="NML44151.1"/>
    </source>
</evidence>
<dbReference type="PROSITE" id="PS51078">
    <property type="entry name" value="ICLR_ED"/>
    <property type="match status" value="1"/>
</dbReference>
<dbReference type="SUPFAM" id="SSF46785">
    <property type="entry name" value="Winged helix' DNA-binding domain"/>
    <property type="match status" value="1"/>
</dbReference>
<accession>A0A848H3L6</accession>
<dbReference type="PANTHER" id="PTHR30136:SF34">
    <property type="entry name" value="TRANSCRIPTIONAL REGULATOR"/>
    <property type="match status" value="1"/>
</dbReference>
<dbReference type="EMBL" id="JABBFX010000001">
    <property type="protein sequence ID" value="NML44151.1"/>
    <property type="molecule type" value="Genomic_DNA"/>
</dbReference>
<dbReference type="GO" id="GO:0003677">
    <property type="term" value="F:DNA binding"/>
    <property type="evidence" value="ECO:0007669"/>
    <property type="project" value="UniProtKB-KW"/>
</dbReference>
<evidence type="ECO:0000256" key="1">
    <source>
        <dbReference type="ARBA" id="ARBA00023015"/>
    </source>
</evidence>
<dbReference type="InterPro" id="IPR036390">
    <property type="entry name" value="WH_DNA-bd_sf"/>
</dbReference>
<feature type="domain" description="IclR-ED" evidence="5">
    <location>
        <begin position="74"/>
        <end position="256"/>
    </location>
</feature>
<dbReference type="Proteomes" id="UP000541185">
    <property type="component" value="Unassembled WGS sequence"/>
</dbReference>
<dbReference type="SUPFAM" id="SSF55781">
    <property type="entry name" value="GAF domain-like"/>
    <property type="match status" value="1"/>
</dbReference>
<keyword evidence="3" id="KW-0804">Transcription</keyword>
<keyword evidence="7" id="KW-1185">Reference proteome</keyword>
<reference evidence="6 7" key="1">
    <citation type="submission" date="2020-04" db="EMBL/GenBank/DDBJ databases">
        <title>Ramlibacter sp. G-1-2-2 isolated from soil.</title>
        <authorList>
            <person name="Dahal R.H."/>
        </authorList>
    </citation>
    <scope>NUCLEOTIDE SEQUENCE [LARGE SCALE GENOMIC DNA]</scope>
    <source>
        <strain evidence="6 7">G-1-2-2</strain>
    </source>
</reference>